<dbReference type="GO" id="GO:0016757">
    <property type="term" value="F:glycosyltransferase activity"/>
    <property type="evidence" value="ECO:0007669"/>
    <property type="project" value="InterPro"/>
</dbReference>
<protein>
    <submittedName>
        <fullName evidence="3">Glycosyltransferase involved in cell wall biosynthesis</fullName>
    </submittedName>
</protein>
<dbReference type="PANTHER" id="PTHR46401:SF2">
    <property type="entry name" value="GLYCOSYLTRANSFERASE WBBK-RELATED"/>
    <property type="match status" value="1"/>
</dbReference>
<dbReference type="Gene3D" id="3.40.50.2000">
    <property type="entry name" value="Glycogen Phosphorylase B"/>
    <property type="match status" value="2"/>
</dbReference>
<evidence type="ECO:0000259" key="2">
    <source>
        <dbReference type="Pfam" id="PF00534"/>
    </source>
</evidence>
<dbReference type="SUPFAM" id="SSF53756">
    <property type="entry name" value="UDP-Glycosyltransferase/glycogen phosphorylase"/>
    <property type="match status" value="1"/>
</dbReference>
<dbReference type="CDD" id="cd03809">
    <property type="entry name" value="GT4_MtfB-like"/>
    <property type="match status" value="1"/>
</dbReference>
<accession>A0A7W5JTV1</accession>
<evidence type="ECO:0000256" key="1">
    <source>
        <dbReference type="ARBA" id="ARBA00022679"/>
    </source>
</evidence>
<feature type="domain" description="Glycosyl transferase family 1" evidence="2">
    <location>
        <begin position="173"/>
        <end position="310"/>
    </location>
</feature>
<dbReference type="AlphaFoldDB" id="A0A7W5JTV1"/>
<dbReference type="RefSeq" id="WP_183337217.1">
    <property type="nucleotide sequence ID" value="NZ_JACHZG010000001.1"/>
</dbReference>
<comment type="caution">
    <text evidence="3">The sequence shown here is derived from an EMBL/GenBank/DDBJ whole genome shotgun (WGS) entry which is preliminary data.</text>
</comment>
<keyword evidence="1 3" id="KW-0808">Transferase</keyword>
<proteinExistence type="predicted"/>
<sequence length="355" mass="38091">MTRTTVAVNQSYVTQRVTGQQRYAHEIASRLRSRPGVVMLEPTGWWRTSALRVWAWTLSALPLRAGSRVLVSLTARAPLWARRHVLVVHDLFVLTNPEWFSRAYVWTHAPLLRAQLRTAQALVAVSEPVAEQLAAYDVPVRVAPNAPSTVFSAPSGPDDAAVLLSRGLVSGSYLLAVGSLDPRKNLPLLAQAYAALSDAERTTHPLVVVGGGAGIFRSEQISWPAEVVDAGYVSDDELRALYAGCRAVVFVSHAEGFGLPLVEAAAAGAGSLVISELPVFRWICGDGAHYVDPRSVESITGGLREAIEDPRPPSIDLARFTWDRSAEIVAAICSLVARGSHAGPAEPRDGAALDD</sequence>
<dbReference type="Proteomes" id="UP000565572">
    <property type="component" value="Unassembled WGS sequence"/>
</dbReference>
<name>A0A7W5JTV1_9ACTN</name>
<dbReference type="EMBL" id="JACHZG010000001">
    <property type="protein sequence ID" value="MBB3326234.1"/>
    <property type="molecule type" value="Genomic_DNA"/>
</dbReference>
<evidence type="ECO:0000313" key="4">
    <source>
        <dbReference type="Proteomes" id="UP000565572"/>
    </source>
</evidence>
<organism evidence="3 4">
    <name type="scientific">Microlunatus antarcticus</name>
    <dbReference type="NCBI Taxonomy" id="53388"/>
    <lineage>
        <taxon>Bacteria</taxon>
        <taxon>Bacillati</taxon>
        <taxon>Actinomycetota</taxon>
        <taxon>Actinomycetes</taxon>
        <taxon>Propionibacteriales</taxon>
        <taxon>Propionibacteriaceae</taxon>
        <taxon>Microlunatus</taxon>
    </lineage>
</organism>
<dbReference type="GO" id="GO:0009103">
    <property type="term" value="P:lipopolysaccharide biosynthetic process"/>
    <property type="evidence" value="ECO:0007669"/>
    <property type="project" value="TreeGrafter"/>
</dbReference>
<keyword evidence="4" id="KW-1185">Reference proteome</keyword>
<evidence type="ECO:0000313" key="3">
    <source>
        <dbReference type="EMBL" id="MBB3326234.1"/>
    </source>
</evidence>
<dbReference type="Pfam" id="PF00534">
    <property type="entry name" value="Glycos_transf_1"/>
    <property type="match status" value="1"/>
</dbReference>
<dbReference type="PANTHER" id="PTHR46401">
    <property type="entry name" value="GLYCOSYLTRANSFERASE WBBK-RELATED"/>
    <property type="match status" value="1"/>
</dbReference>
<dbReference type="InterPro" id="IPR001296">
    <property type="entry name" value="Glyco_trans_1"/>
</dbReference>
<reference evidence="3 4" key="1">
    <citation type="submission" date="2020-08" db="EMBL/GenBank/DDBJ databases">
        <title>Sequencing the genomes of 1000 actinobacteria strains.</title>
        <authorList>
            <person name="Klenk H.-P."/>
        </authorList>
    </citation>
    <scope>NUCLEOTIDE SEQUENCE [LARGE SCALE GENOMIC DNA]</scope>
    <source>
        <strain evidence="3 4">DSM 11053</strain>
    </source>
</reference>
<gene>
    <name evidence="3" type="ORF">FHX39_001178</name>
</gene>